<protein>
    <recommendedName>
        <fullName evidence="1">NADH:flavin oxidoreductase/NADH oxidase N-terminal domain-containing protein</fullName>
    </recommendedName>
</protein>
<comment type="caution">
    <text evidence="2">The sequence shown here is derived from an EMBL/GenBank/DDBJ whole genome shotgun (WGS) entry which is preliminary data.</text>
</comment>
<accession>A0A4S4M4X9</accession>
<evidence type="ECO:0000313" key="3">
    <source>
        <dbReference type="Proteomes" id="UP000310158"/>
    </source>
</evidence>
<dbReference type="EMBL" id="SGPL01000092">
    <property type="protein sequence ID" value="THH17930.1"/>
    <property type="molecule type" value="Genomic_DNA"/>
</dbReference>
<dbReference type="InterPro" id="IPR013785">
    <property type="entry name" value="Aldolase_TIM"/>
</dbReference>
<dbReference type="Gene3D" id="3.20.20.70">
    <property type="entry name" value="Aldolase class I"/>
    <property type="match status" value="1"/>
</dbReference>
<dbReference type="PANTHER" id="PTHR22893">
    <property type="entry name" value="NADH OXIDOREDUCTASE-RELATED"/>
    <property type="match status" value="1"/>
</dbReference>
<dbReference type="FunFam" id="3.20.20.70:FF:000138">
    <property type="entry name" value="NADPH dehydrogenase 1"/>
    <property type="match status" value="1"/>
</dbReference>
<dbReference type="InterPro" id="IPR045247">
    <property type="entry name" value="Oye-like"/>
</dbReference>
<evidence type="ECO:0000259" key="1">
    <source>
        <dbReference type="Pfam" id="PF00724"/>
    </source>
</evidence>
<dbReference type="SUPFAM" id="SSF51395">
    <property type="entry name" value="FMN-linked oxidoreductases"/>
    <property type="match status" value="1"/>
</dbReference>
<dbReference type="GO" id="GO:0003959">
    <property type="term" value="F:NADPH dehydrogenase activity"/>
    <property type="evidence" value="ECO:0007669"/>
    <property type="project" value="TreeGrafter"/>
</dbReference>
<evidence type="ECO:0000313" key="2">
    <source>
        <dbReference type="EMBL" id="THH17930.1"/>
    </source>
</evidence>
<dbReference type="AlphaFoldDB" id="A0A4S4M4X9"/>
<sequence length="379" mass="41238">MSSPSQSKLFQPIQVGGVRLQHRIVLAPLTRLRATLKHEPGPTAVTYYSQRASVPGTLLITEGTTISAKAGGFSPSPHTPGIWSDAQIAEWKKVVEAVHAKGSFIFVQLTAMGRAAEPSILALDDPSLPYVGPSDIPIGYRDHEAPRPLTIPEIKEYISDFATAASNAVHRAGFDGVEIHGANGYLVDQFLQSNSNNRTDEYGGSVDNRIRFALEVADALVKSVGAEKVGIRLSPWSTFQDMGMPDPIPTFRELVTRLRDAHSDLAFIHVVEPRISGAADRKAEVGESTDFLREIWGPRPYLAAGGFNREEAIKTADKKGGLIVFGRDFISNPDLPLRLLKGIPLSGYDRATFYIQDGVKGYIDYPFAAEAREGIITNA</sequence>
<keyword evidence="3" id="KW-1185">Reference proteome</keyword>
<dbReference type="GO" id="GO:0010181">
    <property type="term" value="F:FMN binding"/>
    <property type="evidence" value="ECO:0007669"/>
    <property type="project" value="InterPro"/>
</dbReference>
<dbReference type="InterPro" id="IPR001155">
    <property type="entry name" value="OxRdtase_FMN_N"/>
</dbReference>
<dbReference type="OrthoDB" id="276546at2759"/>
<dbReference type="PANTHER" id="PTHR22893:SF91">
    <property type="entry name" value="NADPH DEHYDROGENASE 2-RELATED"/>
    <property type="match status" value="1"/>
</dbReference>
<dbReference type="Proteomes" id="UP000310158">
    <property type="component" value="Unassembled WGS sequence"/>
</dbReference>
<feature type="domain" description="NADH:flavin oxidoreductase/NADH oxidase N-terminal" evidence="1">
    <location>
        <begin position="8"/>
        <end position="345"/>
    </location>
</feature>
<proteinExistence type="predicted"/>
<organism evidence="2 3">
    <name type="scientific">Bondarzewia mesenterica</name>
    <dbReference type="NCBI Taxonomy" id="1095465"/>
    <lineage>
        <taxon>Eukaryota</taxon>
        <taxon>Fungi</taxon>
        <taxon>Dikarya</taxon>
        <taxon>Basidiomycota</taxon>
        <taxon>Agaricomycotina</taxon>
        <taxon>Agaricomycetes</taxon>
        <taxon>Russulales</taxon>
        <taxon>Bondarzewiaceae</taxon>
        <taxon>Bondarzewia</taxon>
    </lineage>
</organism>
<gene>
    <name evidence="2" type="ORF">EW146_g2975</name>
</gene>
<reference evidence="2 3" key="1">
    <citation type="submission" date="2019-02" db="EMBL/GenBank/DDBJ databases">
        <title>Genome sequencing of the rare red list fungi Bondarzewia mesenterica.</title>
        <authorList>
            <person name="Buettner E."/>
            <person name="Kellner H."/>
        </authorList>
    </citation>
    <scope>NUCLEOTIDE SEQUENCE [LARGE SCALE GENOMIC DNA]</scope>
    <source>
        <strain evidence="2 3">DSM 108281</strain>
    </source>
</reference>
<dbReference type="CDD" id="cd02933">
    <property type="entry name" value="OYE_like_FMN"/>
    <property type="match status" value="1"/>
</dbReference>
<name>A0A4S4M4X9_9AGAM</name>
<dbReference type="Pfam" id="PF00724">
    <property type="entry name" value="Oxidored_FMN"/>
    <property type="match status" value="1"/>
</dbReference>